<evidence type="ECO:0000256" key="1">
    <source>
        <dbReference type="SAM" id="MobiDB-lite"/>
    </source>
</evidence>
<proteinExistence type="predicted"/>
<gene>
    <name evidence="2" type="ORF">HGI30_14935</name>
</gene>
<evidence type="ECO:0000313" key="3">
    <source>
        <dbReference type="Proteomes" id="UP000502136"/>
    </source>
</evidence>
<evidence type="ECO:0000313" key="2">
    <source>
        <dbReference type="EMBL" id="QJC52727.1"/>
    </source>
</evidence>
<dbReference type="Proteomes" id="UP000502136">
    <property type="component" value="Chromosome"/>
</dbReference>
<dbReference type="KEGG" id="palr:HGI30_14935"/>
<keyword evidence="3" id="KW-1185">Reference proteome</keyword>
<dbReference type="AlphaFoldDB" id="A0A6H2GZA7"/>
<feature type="compositionally biased region" description="Basic and acidic residues" evidence="1">
    <location>
        <begin position="52"/>
        <end position="61"/>
    </location>
</feature>
<accession>A0A6H2GZA7</accession>
<feature type="region of interest" description="Disordered" evidence="1">
    <location>
        <begin position="39"/>
        <end position="73"/>
    </location>
</feature>
<reference evidence="2 3" key="1">
    <citation type="submission" date="2020-04" db="EMBL/GenBank/DDBJ databases">
        <title>Novel Paenibacillus strain UniB2 isolated from commercial digestive syrup.</title>
        <authorList>
            <person name="Thorat V."/>
            <person name="Kirdat K."/>
            <person name="Tiwarekar B."/>
            <person name="Yadav A."/>
        </authorList>
    </citation>
    <scope>NUCLEOTIDE SEQUENCE [LARGE SCALE GENOMIC DNA]</scope>
    <source>
        <strain evidence="2 3">UniB2</strain>
    </source>
</reference>
<dbReference type="RefSeq" id="WP_168908279.1">
    <property type="nucleotide sequence ID" value="NZ_CP051428.1"/>
</dbReference>
<dbReference type="EMBL" id="CP051428">
    <property type="protein sequence ID" value="QJC52727.1"/>
    <property type="molecule type" value="Genomic_DNA"/>
</dbReference>
<protein>
    <submittedName>
        <fullName evidence="2">Uncharacterized protein</fullName>
    </submittedName>
</protein>
<sequence>MRLIDADKQLEWLERELHYSQRENRQDEAKALDMTIGKIKSGAFDPPTPEPPKFKAGDRVRSRARKKVEGTVTGYSESGKRVRVVVPHPRYDWPYTAYYAPEALELIEEGTHEKD</sequence>
<organism evidence="2 3">
    <name type="scientific">Paenibacillus albicereus</name>
    <dbReference type="NCBI Taxonomy" id="2726185"/>
    <lineage>
        <taxon>Bacteria</taxon>
        <taxon>Bacillati</taxon>
        <taxon>Bacillota</taxon>
        <taxon>Bacilli</taxon>
        <taxon>Bacillales</taxon>
        <taxon>Paenibacillaceae</taxon>
        <taxon>Paenibacillus</taxon>
    </lineage>
</organism>
<name>A0A6H2GZA7_9BACL</name>